<gene>
    <name evidence="1" type="ORF">IMF26_10630</name>
</gene>
<dbReference type="InterPro" id="IPR012347">
    <property type="entry name" value="Ferritin-like"/>
</dbReference>
<dbReference type="KEGG" id="fcz:IMF26_10630"/>
<evidence type="ECO:0000313" key="1">
    <source>
        <dbReference type="EMBL" id="QUL98446.1"/>
    </source>
</evidence>
<dbReference type="EMBL" id="CP062796">
    <property type="protein sequence ID" value="QUL98446.1"/>
    <property type="molecule type" value="Genomic_DNA"/>
</dbReference>
<accession>A0AAT9LBJ3</accession>
<sequence length="62" mass="7304">MILPLTQTETWYLSECIKGETLMCQKLASYANQVQDPQLRNLVNDLQRTCQRHVDMLTNHIR</sequence>
<organism evidence="1">
    <name type="scientific">Candidatus Fermentithermobacillus carboniphilus</name>
    <dbReference type="NCBI Taxonomy" id="3085328"/>
    <lineage>
        <taxon>Bacteria</taxon>
        <taxon>Bacillati</taxon>
        <taxon>Bacillota</taxon>
        <taxon>Candidatus Fermentithermobacillia</taxon>
        <taxon>Candidatus Fermentithermobacillales</taxon>
        <taxon>Candidatus Fermentithermobacillaceae</taxon>
        <taxon>Candidatus Fermentithermobacillus</taxon>
    </lineage>
</organism>
<protein>
    <recommendedName>
        <fullName evidence="2">Spore coat protein</fullName>
    </recommendedName>
</protein>
<dbReference type="Gene3D" id="1.20.1260.10">
    <property type="match status" value="1"/>
</dbReference>
<reference evidence="1" key="2">
    <citation type="journal article" date="2023" name="Biology">
        <title>Prokaryotic Life Associated with Coal-Fire Gas Vents Revealed by Metagenomics.</title>
        <authorList>
            <person name="Kadnikov V.V."/>
            <person name="Mardanov A.V."/>
            <person name="Beletsky A.V."/>
            <person name="Karnachuk O.V."/>
            <person name="Ravin N.V."/>
        </authorList>
    </citation>
    <scope>NUCLEOTIDE SEQUENCE</scope>
    <source>
        <strain evidence="1">Bu02</strain>
    </source>
</reference>
<dbReference type="AlphaFoldDB" id="A0AAT9LBJ3"/>
<name>A0AAT9LBJ3_9FIRM</name>
<proteinExistence type="predicted"/>
<evidence type="ECO:0008006" key="2">
    <source>
        <dbReference type="Google" id="ProtNLM"/>
    </source>
</evidence>
<reference evidence="1" key="1">
    <citation type="submission" date="2020-10" db="EMBL/GenBank/DDBJ databases">
        <authorList>
            <person name="Kadnikov V."/>
            <person name="Beletsky A.V."/>
            <person name="Mardanov A.V."/>
            <person name="Karnachuk O.V."/>
            <person name="Ravin N.V."/>
        </authorList>
    </citation>
    <scope>NUCLEOTIDE SEQUENCE</scope>
    <source>
        <strain evidence="1">Bu02</strain>
    </source>
</reference>